<dbReference type="Proteomes" id="UP000237889">
    <property type="component" value="Chromosome"/>
</dbReference>
<feature type="binding site" evidence="3">
    <location>
        <position position="82"/>
    </location>
    <ligand>
        <name>Cu cation</name>
        <dbReference type="ChEBI" id="CHEBI:23378"/>
    </ligand>
</feature>
<evidence type="ECO:0000256" key="2">
    <source>
        <dbReference type="ARBA" id="ARBA00023008"/>
    </source>
</evidence>
<evidence type="ECO:0000259" key="5">
    <source>
        <dbReference type="PROSITE" id="PS51352"/>
    </source>
</evidence>
<comment type="similarity">
    <text evidence="1">Belongs to the SCO1/2 family.</text>
</comment>
<dbReference type="InterPro" id="IPR003782">
    <property type="entry name" value="SCO1/SenC"/>
</dbReference>
<name>A0A2S0NG85_9HYPH</name>
<dbReference type="Gene3D" id="3.40.30.10">
    <property type="entry name" value="Glutaredoxin"/>
    <property type="match status" value="1"/>
</dbReference>
<dbReference type="EMBL" id="CP027668">
    <property type="protein sequence ID" value="AVO47077.1"/>
    <property type="molecule type" value="Genomic_DNA"/>
</dbReference>
<proteinExistence type="inferred from homology"/>
<evidence type="ECO:0000313" key="6">
    <source>
        <dbReference type="EMBL" id="AVO47077.1"/>
    </source>
</evidence>
<dbReference type="InterPro" id="IPR013766">
    <property type="entry name" value="Thioredoxin_domain"/>
</dbReference>
<dbReference type="InterPro" id="IPR036249">
    <property type="entry name" value="Thioredoxin-like_sf"/>
</dbReference>
<keyword evidence="3" id="KW-0479">Metal-binding</keyword>
<dbReference type="GO" id="GO:0046872">
    <property type="term" value="F:metal ion binding"/>
    <property type="evidence" value="ECO:0007669"/>
    <property type="project" value="UniProtKB-KW"/>
</dbReference>
<sequence>MKVLRVIRYAAWGAVALAVPLALALALGWWQVDGPGRPAASRQEPVHAVGGPFSLTDHRGRAVTERDFRGRPLLVFFGFTHCPDVCPTTLFEASEWVKAVGALADRVQILFVSVDPKRDTTEILGQYIQSFDPRIIGATGTKDQVDAMVAAYRATYRLVPTGGDNYTVEHSASVFMMDSTGRFVGTIDFHEQRDIAVDKVRRLAGL</sequence>
<dbReference type="OrthoDB" id="9790194at2"/>
<feature type="domain" description="Thioredoxin" evidence="5">
    <location>
        <begin position="33"/>
        <end position="206"/>
    </location>
</feature>
<feature type="disulfide bond" description="Redox-active" evidence="4">
    <location>
        <begin position="82"/>
        <end position="86"/>
    </location>
</feature>
<keyword evidence="2 3" id="KW-0186">Copper</keyword>
<dbReference type="SUPFAM" id="SSF52833">
    <property type="entry name" value="Thioredoxin-like"/>
    <property type="match status" value="1"/>
</dbReference>
<dbReference type="PANTHER" id="PTHR12151:SF25">
    <property type="entry name" value="LINALOOL DEHYDRATASE_ISOMERASE DOMAIN-CONTAINING PROTEIN"/>
    <property type="match status" value="1"/>
</dbReference>
<dbReference type="PROSITE" id="PS51352">
    <property type="entry name" value="THIOREDOXIN_2"/>
    <property type="match status" value="1"/>
</dbReference>
<keyword evidence="4" id="KW-1015">Disulfide bond</keyword>
<reference evidence="6 7" key="1">
    <citation type="submission" date="2018-03" db="EMBL/GenBank/DDBJ databases">
        <title>Genome sequencing of Phreatobacter sp.</title>
        <authorList>
            <person name="Kim S.-J."/>
            <person name="Heo J."/>
            <person name="Kwon S.-W."/>
        </authorList>
    </citation>
    <scope>NUCLEOTIDE SEQUENCE [LARGE SCALE GENOMIC DNA]</scope>
    <source>
        <strain evidence="6 7">S-12</strain>
    </source>
</reference>
<dbReference type="Pfam" id="PF02630">
    <property type="entry name" value="SCO1-SenC"/>
    <property type="match status" value="1"/>
</dbReference>
<dbReference type="FunFam" id="3.40.30.10:FF:000013">
    <property type="entry name" value="Blast:Protein SCO1 homolog, mitochondrial"/>
    <property type="match status" value="1"/>
</dbReference>
<accession>A0A2S0NG85</accession>
<dbReference type="RefSeq" id="WP_106750447.1">
    <property type="nucleotide sequence ID" value="NZ_CP027668.1"/>
</dbReference>
<organism evidence="6 7">
    <name type="scientific">Phreatobacter cathodiphilus</name>
    <dbReference type="NCBI Taxonomy" id="1868589"/>
    <lineage>
        <taxon>Bacteria</taxon>
        <taxon>Pseudomonadati</taxon>
        <taxon>Pseudomonadota</taxon>
        <taxon>Alphaproteobacteria</taxon>
        <taxon>Hyphomicrobiales</taxon>
        <taxon>Phreatobacteraceae</taxon>
        <taxon>Phreatobacter</taxon>
    </lineage>
</organism>
<dbReference type="AlphaFoldDB" id="A0A2S0NG85"/>
<dbReference type="PANTHER" id="PTHR12151">
    <property type="entry name" value="ELECTRON TRANSPORT PROTIN SCO1/SENC FAMILY MEMBER"/>
    <property type="match status" value="1"/>
</dbReference>
<feature type="binding site" evidence="3">
    <location>
        <position position="86"/>
    </location>
    <ligand>
        <name>Cu cation</name>
        <dbReference type="ChEBI" id="CHEBI:23378"/>
    </ligand>
</feature>
<evidence type="ECO:0000256" key="3">
    <source>
        <dbReference type="PIRSR" id="PIRSR603782-1"/>
    </source>
</evidence>
<keyword evidence="7" id="KW-1185">Reference proteome</keyword>
<evidence type="ECO:0000256" key="1">
    <source>
        <dbReference type="ARBA" id="ARBA00010996"/>
    </source>
</evidence>
<evidence type="ECO:0000313" key="7">
    <source>
        <dbReference type="Proteomes" id="UP000237889"/>
    </source>
</evidence>
<feature type="binding site" evidence="3">
    <location>
        <position position="170"/>
    </location>
    <ligand>
        <name>Cu cation</name>
        <dbReference type="ChEBI" id="CHEBI:23378"/>
    </ligand>
</feature>
<dbReference type="CDD" id="cd02968">
    <property type="entry name" value="SCO"/>
    <property type="match status" value="1"/>
</dbReference>
<gene>
    <name evidence="6" type="ORF">C6569_19605</name>
</gene>
<protein>
    <submittedName>
        <fullName evidence="6">SCO family protein</fullName>
    </submittedName>
</protein>
<dbReference type="KEGG" id="phr:C6569_19605"/>
<evidence type="ECO:0000256" key="4">
    <source>
        <dbReference type="PIRSR" id="PIRSR603782-2"/>
    </source>
</evidence>